<dbReference type="EMBL" id="CM055094">
    <property type="protein sequence ID" value="KAJ7561228.1"/>
    <property type="molecule type" value="Genomic_DNA"/>
</dbReference>
<dbReference type="Proteomes" id="UP001162992">
    <property type="component" value="Chromosome 3"/>
</dbReference>
<protein>
    <submittedName>
        <fullName evidence="1">Uncharacterized protein</fullName>
    </submittedName>
</protein>
<organism evidence="1 2">
    <name type="scientific">Diphasiastrum complanatum</name>
    <name type="common">Issler's clubmoss</name>
    <name type="synonym">Lycopodium complanatum</name>
    <dbReference type="NCBI Taxonomy" id="34168"/>
    <lineage>
        <taxon>Eukaryota</taxon>
        <taxon>Viridiplantae</taxon>
        <taxon>Streptophyta</taxon>
        <taxon>Embryophyta</taxon>
        <taxon>Tracheophyta</taxon>
        <taxon>Lycopodiopsida</taxon>
        <taxon>Lycopodiales</taxon>
        <taxon>Lycopodiaceae</taxon>
        <taxon>Lycopodioideae</taxon>
        <taxon>Diphasiastrum</taxon>
    </lineage>
</organism>
<proteinExistence type="predicted"/>
<sequence length="485" mass="53025">MGSGKQPGSGRRQPTFLISIWMLLICLSASAAGNRLIGINYGRVADNLPSPTQAVALIQQLKFGRVKIYDADPQVLTAMANTGLQVVVMVTNQELEGVGSSQATANEWVQKNVVAWHPAVNIITVVVGNEVLSDLTIQQTWPRLVPAMKNIHHALKRYKLRHVKVTTSVAIDCLETSYPPSNGTFRQDIAAPVIAPLLQFLSKTKFPFFINVYPYFAWASNPQQISLDYTLFGSRTVMVEDGSRHYSSLLDAQLDALFSAMEKLGFDKVKLGISETGWPTKGDTDEIGATIANAALYNSGLIKWGLGAKKGTPLRPGRDIPTFVFSLFNENLKPGPSTERNWGLLYPNGTSVYAIDLTGDLKDFEYAPLAQPLPFEPGLPGSSGNEDQTPLASPSSHKTQWCVAKPAVETEAMKSALEYACSQSDCEAIQKEQACYYPVSLRSHASYAFNSYYQRYKHDGGTCDFAGTAVLVSTNPSYKDCLYPA</sequence>
<accession>A0ACC2E410</accession>
<reference evidence="2" key="1">
    <citation type="journal article" date="2024" name="Proc. Natl. Acad. Sci. U.S.A.">
        <title>Extraordinary preservation of gene collinearity over three hundred million years revealed in homosporous lycophytes.</title>
        <authorList>
            <person name="Li C."/>
            <person name="Wickell D."/>
            <person name="Kuo L.Y."/>
            <person name="Chen X."/>
            <person name="Nie B."/>
            <person name="Liao X."/>
            <person name="Peng D."/>
            <person name="Ji J."/>
            <person name="Jenkins J."/>
            <person name="Williams M."/>
            <person name="Shu S."/>
            <person name="Plott C."/>
            <person name="Barry K."/>
            <person name="Rajasekar S."/>
            <person name="Grimwood J."/>
            <person name="Han X."/>
            <person name="Sun S."/>
            <person name="Hou Z."/>
            <person name="He W."/>
            <person name="Dai G."/>
            <person name="Sun C."/>
            <person name="Schmutz J."/>
            <person name="Leebens-Mack J.H."/>
            <person name="Li F.W."/>
            <person name="Wang L."/>
        </authorList>
    </citation>
    <scope>NUCLEOTIDE SEQUENCE [LARGE SCALE GENOMIC DNA]</scope>
    <source>
        <strain evidence="2">cv. PW_Plant_1</strain>
    </source>
</reference>
<comment type="caution">
    <text evidence="1">The sequence shown here is derived from an EMBL/GenBank/DDBJ whole genome shotgun (WGS) entry which is preliminary data.</text>
</comment>
<evidence type="ECO:0000313" key="2">
    <source>
        <dbReference type="Proteomes" id="UP001162992"/>
    </source>
</evidence>
<name>A0ACC2E410_DIPCM</name>
<gene>
    <name evidence="1" type="ORF">O6H91_03G019800</name>
</gene>
<keyword evidence="2" id="KW-1185">Reference proteome</keyword>
<evidence type="ECO:0000313" key="1">
    <source>
        <dbReference type="EMBL" id="KAJ7561228.1"/>
    </source>
</evidence>